<evidence type="ECO:0008006" key="16">
    <source>
        <dbReference type="Google" id="ProtNLM"/>
    </source>
</evidence>
<dbReference type="GO" id="GO:0016705">
    <property type="term" value="F:oxidoreductase activity, acting on paired donors, with incorporation or reduction of molecular oxygen"/>
    <property type="evidence" value="ECO:0007669"/>
    <property type="project" value="InterPro"/>
</dbReference>
<dbReference type="FunFam" id="1.10.630.10:FF:000063">
    <property type="entry name" value="Cytochrome P450 monooxygenase"/>
    <property type="match status" value="1"/>
</dbReference>
<organism evidence="14 15">
    <name type="scientific">Cyphellophora europaea (strain CBS 101466)</name>
    <name type="common">Phialophora europaea</name>
    <dbReference type="NCBI Taxonomy" id="1220924"/>
    <lineage>
        <taxon>Eukaryota</taxon>
        <taxon>Fungi</taxon>
        <taxon>Dikarya</taxon>
        <taxon>Ascomycota</taxon>
        <taxon>Pezizomycotina</taxon>
        <taxon>Eurotiomycetes</taxon>
        <taxon>Chaetothyriomycetidae</taxon>
        <taxon>Chaetothyriales</taxon>
        <taxon>Cyphellophoraceae</taxon>
        <taxon>Cyphellophora</taxon>
    </lineage>
</organism>
<dbReference type="eggNOG" id="KOG0158">
    <property type="taxonomic scope" value="Eukaryota"/>
</dbReference>
<protein>
    <recommendedName>
        <fullName evidence="16">Benzoate 4-monooxygenase cytochrome P450</fullName>
    </recommendedName>
</protein>
<dbReference type="Gene3D" id="1.10.630.10">
    <property type="entry name" value="Cytochrome P450"/>
    <property type="match status" value="1"/>
</dbReference>
<evidence type="ECO:0000256" key="8">
    <source>
        <dbReference type="ARBA" id="ARBA00023002"/>
    </source>
</evidence>
<evidence type="ECO:0000256" key="12">
    <source>
        <dbReference type="PIRSR" id="PIRSR602403-1"/>
    </source>
</evidence>
<evidence type="ECO:0000256" key="9">
    <source>
        <dbReference type="ARBA" id="ARBA00023004"/>
    </source>
</evidence>
<keyword evidence="7" id="KW-1133">Transmembrane helix</keyword>
<dbReference type="PANTHER" id="PTHR24305:SF237">
    <property type="entry name" value="CYTOCHROME P450 MONOOXYGENASE ATNE-RELATED"/>
    <property type="match status" value="1"/>
</dbReference>
<dbReference type="VEuPathDB" id="FungiDB:HMPREF1541_01916"/>
<dbReference type="Proteomes" id="UP000030752">
    <property type="component" value="Unassembled WGS sequence"/>
</dbReference>
<dbReference type="GO" id="GO:0016020">
    <property type="term" value="C:membrane"/>
    <property type="evidence" value="ECO:0007669"/>
    <property type="project" value="UniProtKB-SubCell"/>
</dbReference>
<evidence type="ECO:0000256" key="2">
    <source>
        <dbReference type="ARBA" id="ARBA00004370"/>
    </source>
</evidence>
<dbReference type="GO" id="GO:1902181">
    <property type="term" value="P:verruculogen biosynthetic process"/>
    <property type="evidence" value="ECO:0007669"/>
    <property type="project" value="UniProtKB-ARBA"/>
</dbReference>
<keyword evidence="5" id="KW-0812">Transmembrane</keyword>
<reference evidence="14 15" key="1">
    <citation type="submission" date="2013-03" db="EMBL/GenBank/DDBJ databases">
        <title>The Genome Sequence of Phialophora europaea CBS 101466.</title>
        <authorList>
            <consortium name="The Broad Institute Genomics Platform"/>
            <person name="Cuomo C."/>
            <person name="de Hoog S."/>
            <person name="Gorbushina A."/>
            <person name="Walker B."/>
            <person name="Young S.K."/>
            <person name="Zeng Q."/>
            <person name="Gargeya S."/>
            <person name="Fitzgerald M."/>
            <person name="Haas B."/>
            <person name="Abouelleil A."/>
            <person name="Allen A.W."/>
            <person name="Alvarado L."/>
            <person name="Arachchi H.M."/>
            <person name="Berlin A.M."/>
            <person name="Chapman S.B."/>
            <person name="Gainer-Dewar J."/>
            <person name="Goldberg J."/>
            <person name="Griggs A."/>
            <person name="Gujja S."/>
            <person name="Hansen M."/>
            <person name="Howarth C."/>
            <person name="Imamovic A."/>
            <person name="Ireland A."/>
            <person name="Larimer J."/>
            <person name="McCowan C."/>
            <person name="Murphy C."/>
            <person name="Pearson M."/>
            <person name="Poon T.W."/>
            <person name="Priest M."/>
            <person name="Roberts A."/>
            <person name="Saif S."/>
            <person name="Shea T."/>
            <person name="Sisk P."/>
            <person name="Sykes S."/>
            <person name="Wortman J."/>
            <person name="Nusbaum C."/>
            <person name="Birren B."/>
        </authorList>
    </citation>
    <scope>NUCLEOTIDE SEQUENCE [LARGE SCALE GENOMIC DNA]</scope>
    <source>
        <strain evidence="14 15">CBS 101466</strain>
    </source>
</reference>
<feature type="binding site" description="axial binding residue" evidence="12">
    <location>
        <position position="445"/>
    </location>
    <ligand>
        <name>heme</name>
        <dbReference type="ChEBI" id="CHEBI:30413"/>
    </ligand>
    <ligandPart>
        <name>Fe</name>
        <dbReference type="ChEBI" id="CHEBI:18248"/>
    </ligandPart>
</feature>
<dbReference type="Pfam" id="PF00067">
    <property type="entry name" value="p450"/>
    <property type="match status" value="1"/>
</dbReference>
<dbReference type="PANTHER" id="PTHR24305">
    <property type="entry name" value="CYTOCHROME P450"/>
    <property type="match status" value="1"/>
</dbReference>
<evidence type="ECO:0000256" key="4">
    <source>
        <dbReference type="ARBA" id="ARBA00022617"/>
    </source>
</evidence>
<evidence type="ECO:0000256" key="6">
    <source>
        <dbReference type="ARBA" id="ARBA00022723"/>
    </source>
</evidence>
<dbReference type="GO" id="GO:0020037">
    <property type="term" value="F:heme binding"/>
    <property type="evidence" value="ECO:0007669"/>
    <property type="project" value="InterPro"/>
</dbReference>
<dbReference type="InterPro" id="IPR050121">
    <property type="entry name" value="Cytochrome_P450_monoxygenase"/>
</dbReference>
<evidence type="ECO:0000256" key="13">
    <source>
        <dbReference type="RuleBase" id="RU000461"/>
    </source>
</evidence>
<dbReference type="PROSITE" id="PS00086">
    <property type="entry name" value="CYTOCHROME_P450"/>
    <property type="match status" value="1"/>
</dbReference>
<keyword evidence="9 12" id="KW-0408">Iron</keyword>
<evidence type="ECO:0000256" key="11">
    <source>
        <dbReference type="ARBA" id="ARBA00023136"/>
    </source>
</evidence>
<dbReference type="InterPro" id="IPR001128">
    <property type="entry name" value="Cyt_P450"/>
</dbReference>
<gene>
    <name evidence="14" type="ORF">HMPREF1541_01916</name>
</gene>
<dbReference type="OrthoDB" id="1470350at2759"/>
<keyword evidence="6 12" id="KW-0479">Metal-binding</keyword>
<dbReference type="InterPro" id="IPR036396">
    <property type="entry name" value="Cyt_P450_sf"/>
</dbReference>
<sequence length="524" mass="58853">MSVVIYRLTLHPLAKYPGPFLAKITDWSIVVKARRGDRHLDSWAEHEAYGPVVRIGPNTLSFNTSSALASINSSRSANVQKGPWYRTIDAGSKAFSVHSEIDRVRHAFRRRILDQAFSDSALNQAEEIILSNVRSWTTELCSTTESKGWSPPRNLKNWSDWLAFDMMGDLTFSKSFGAVSEGRNRFVPAVVLESTKFVYEAGFWPFISLIRPFFGTRFMSWVMSFFLATRAADNESYIKYANAQMMERMAAEASATTDKPQRRDLVHYLLHARDPSTGAGLTHDELNADAALLIHAGSDTVACTIASTLFYLLHHPRVLGELQRELRGSFPTLASIHTSAKLNAGFPLLRACIDESLRMAPPVPSHLPRQVLPGGIMIDGHFIPAGTIVGVGAFAIHHDETYFPEPFEWRPERWIVETVEDKDKEEQVKVARGAFYAFGVGPRMCAGRKLAYLEISLALAVLLWSCEIRLAQEVGTKGLKVEQGRDGRRKQIRSREDVYQIWDHFVADRNGPVVQFKLRDEAAI</sequence>
<evidence type="ECO:0000256" key="5">
    <source>
        <dbReference type="ARBA" id="ARBA00022692"/>
    </source>
</evidence>
<dbReference type="HOGENOM" id="CLU_001570_14_11_1"/>
<evidence type="ECO:0000256" key="10">
    <source>
        <dbReference type="ARBA" id="ARBA00023033"/>
    </source>
</evidence>
<dbReference type="GO" id="GO:0004497">
    <property type="term" value="F:monooxygenase activity"/>
    <property type="evidence" value="ECO:0007669"/>
    <property type="project" value="UniProtKB-KW"/>
</dbReference>
<proteinExistence type="inferred from homology"/>
<accession>W2S3X9</accession>
<dbReference type="InParanoid" id="W2S3X9"/>
<dbReference type="EMBL" id="KB822718">
    <property type="protein sequence ID" value="ETN42758.1"/>
    <property type="molecule type" value="Genomic_DNA"/>
</dbReference>
<dbReference type="AlphaFoldDB" id="W2S3X9"/>
<keyword evidence="10 13" id="KW-0503">Monooxygenase</keyword>
<keyword evidence="11" id="KW-0472">Membrane</keyword>
<comment type="similarity">
    <text evidence="3 13">Belongs to the cytochrome P450 family.</text>
</comment>
<name>W2S3X9_CYPE1</name>
<evidence type="ECO:0000256" key="1">
    <source>
        <dbReference type="ARBA" id="ARBA00001971"/>
    </source>
</evidence>
<evidence type="ECO:0000313" key="14">
    <source>
        <dbReference type="EMBL" id="ETN42758.1"/>
    </source>
</evidence>
<keyword evidence="8 13" id="KW-0560">Oxidoreductase</keyword>
<dbReference type="GO" id="GO:0005506">
    <property type="term" value="F:iron ion binding"/>
    <property type="evidence" value="ECO:0007669"/>
    <property type="project" value="InterPro"/>
</dbReference>
<evidence type="ECO:0000256" key="3">
    <source>
        <dbReference type="ARBA" id="ARBA00010617"/>
    </source>
</evidence>
<comment type="subcellular location">
    <subcellularLocation>
        <location evidence="2">Membrane</location>
    </subcellularLocation>
</comment>
<dbReference type="InterPro" id="IPR017972">
    <property type="entry name" value="Cyt_P450_CS"/>
</dbReference>
<evidence type="ECO:0000313" key="15">
    <source>
        <dbReference type="Proteomes" id="UP000030752"/>
    </source>
</evidence>
<dbReference type="PRINTS" id="PR00385">
    <property type="entry name" value="P450"/>
</dbReference>
<dbReference type="STRING" id="1220924.W2S3X9"/>
<evidence type="ECO:0000256" key="7">
    <source>
        <dbReference type="ARBA" id="ARBA00022989"/>
    </source>
</evidence>
<keyword evidence="4 12" id="KW-0349">Heme</keyword>
<comment type="cofactor">
    <cofactor evidence="1 12">
        <name>heme</name>
        <dbReference type="ChEBI" id="CHEBI:30413"/>
    </cofactor>
</comment>
<keyword evidence="15" id="KW-1185">Reference proteome</keyword>
<dbReference type="GeneID" id="19969255"/>
<dbReference type="InterPro" id="IPR002403">
    <property type="entry name" value="Cyt_P450_E_grp-IV"/>
</dbReference>
<dbReference type="CDD" id="cd11061">
    <property type="entry name" value="CYP67-like"/>
    <property type="match status" value="1"/>
</dbReference>
<dbReference type="RefSeq" id="XP_008714494.1">
    <property type="nucleotide sequence ID" value="XM_008716272.1"/>
</dbReference>
<dbReference type="PRINTS" id="PR00465">
    <property type="entry name" value="EP450IV"/>
</dbReference>
<dbReference type="SUPFAM" id="SSF48264">
    <property type="entry name" value="Cytochrome P450"/>
    <property type="match status" value="1"/>
</dbReference>